<dbReference type="EMBL" id="CYZO01000016">
    <property type="protein sequence ID" value="CUO04786.1"/>
    <property type="molecule type" value="Genomic_DNA"/>
</dbReference>
<accession>A0A174BZ49</accession>
<organism evidence="2 3">
    <name type="scientific">[Ruminococcus] torques</name>
    <dbReference type="NCBI Taxonomy" id="33039"/>
    <lineage>
        <taxon>Bacteria</taxon>
        <taxon>Bacillati</taxon>
        <taxon>Bacillota</taxon>
        <taxon>Clostridia</taxon>
        <taxon>Lachnospirales</taxon>
        <taxon>Lachnospiraceae</taxon>
        <taxon>Mediterraneibacter</taxon>
    </lineage>
</organism>
<evidence type="ECO:0000256" key="1">
    <source>
        <dbReference type="ARBA" id="ARBA00023125"/>
    </source>
</evidence>
<protein>
    <submittedName>
        <fullName evidence="2">Site-specific recombinase XerD</fullName>
    </submittedName>
</protein>
<sequence>MGKWAKKRAKNTIKDEIYNRLSKLFKAGNGRSRNVDKRNGVDREYIYSSKTYKTYHNECKRFAVWCRKTHPEVRHLKECKKYVNEYLTYQISSGKSPWTLTTQKAALAKLYGVDYASFIATPPRERSKIKRSRNKVSRDINISAETEKFLSTITSATGLRRNELCKITGDSLRYDSSGRPFLHITRGTKGGKIRDAIIMGATQEETDYVVSLFKSAGKMKLLPKISSAYDNHRYRAEYAKRLYQRFARNIDDIPKKERIYLRKDRKGEILRL</sequence>
<dbReference type="InterPro" id="IPR010998">
    <property type="entry name" value="Integrase_recombinase_N"/>
</dbReference>
<dbReference type="SUPFAM" id="SSF56349">
    <property type="entry name" value="DNA breaking-rejoining enzymes"/>
    <property type="match status" value="1"/>
</dbReference>
<dbReference type="RefSeq" id="WP_055159025.1">
    <property type="nucleotide sequence ID" value="NZ_CYZO01000016.1"/>
</dbReference>
<evidence type="ECO:0000313" key="2">
    <source>
        <dbReference type="EMBL" id="CUO04786.1"/>
    </source>
</evidence>
<dbReference type="Proteomes" id="UP000095787">
    <property type="component" value="Unassembled WGS sequence"/>
</dbReference>
<dbReference type="AlphaFoldDB" id="A0A174BZ49"/>
<dbReference type="GO" id="GO:0003677">
    <property type="term" value="F:DNA binding"/>
    <property type="evidence" value="ECO:0007669"/>
    <property type="project" value="UniProtKB-KW"/>
</dbReference>
<dbReference type="InterPro" id="IPR011010">
    <property type="entry name" value="DNA_brk_join_enz"/>
</dbReference>
<gene>
    <name evidence="2" type="ORF">ERS852456_01479</name>
</gene>
<keyword evidence="1" id="KW-0238">DNA-binding</keyword>
<reference evidence="2 3" key="1">
    <citation type="submission" date="2015-09" db="EMBL/GenBank/DDBJ databases">
        <authorList>
            <consortium name="Pathogen Informatics"/>
        </authorList>
    </citation>
    <scope>NUCLEOTIDE SEQUENCE [LARGE SCALE GENOMIC DNA]</scope>
    <source>
        <strain evidence="2 3">2789STDY5834841</strain>
    </source>
</reference>
<dbReference type="SUPFAM" id="SSF47823">
    <property type="entry name" value="lambda integrase-like, N-terminal domain"/>
    <property type="match status" value="1"/>
</dbReference>
<evidence type="ECO:0000313" key="3">
    <source>
        <dbReference type="Proteomes" id="UP000095787"/>
    </source>
</evidence>
<name>A0A174BZ49_9FIRM</name>
<proteinExistence type="predicted"/>
<dbReference type="Gene3D" id="1.10.150.130">
    <property type="match status" value="1"/>
</dbReference>